<keyword evidence="1" id="KW-1133">Transmembrane helix</keyword>
<dbReference type="EMBL" id="JANPWB010000011">
    <property type="protein sequence ID" value="KAJ1128522.1"/>
    <property type="molecule type" value="Genomic_DNA"/>
</dbReference>
<comment type="caution">
    <text evidence="2">The sequence shown here is derived from an EMBL/GenBank/DDBJ whole genome shotgun (WGS) entry which is preliminary data.</text>
</comment>
<organism evidence="2 3">
    <name type="scientific">Pleurodeles waltl</name>
    <name type="common">Iberian ribbed newt</name>
    <dbReference type="NCBI Taxonomy" id="8319"/>
    <lineage>
        <taxon>Eukaryota</taxon>
        <taxon>Metazoa</taxon>
        <taxon>Chordata</taxon>
        <taxon>Craniata</taxon>
        <taxon>Vertebrata</taxon>
        <taxon>Euteleostomi</taxon>
        <taxon>Amphibia</taxon>
        <taxon>Batrachia</taxon>
        <taxon>Caudata</taxon>
        <taxon>Salamandroidea</taxon>
        <taxon>Salamandridae</taxon>
        <taxon>Pleurodelinae</taxon>
        <taxon>Pleurodeles</taxon>
    </lineage>
</organism>
<accession>A0AAV7PMQ7</accession>
<protein>
    <submittedName>
        <fullName evidence="2">Uncharacterized protein</fullName>
    </submittedName>
</protein>
<dbReference type="Proteomes" id="UP001066276">
    <property type="component" value="Chromosome 7"/>
</dbReference>
<reference evidence="2" key="1">
    <citation type="journal article" date="2022" name="bioRxiv">
        <title>Sequencing and chromosome-scale assembly of the giantPleurodeles waltlgenome.</title>
        <authorList>
            <person name="Brown T."/>
            <person name="Elewa A."/>
            <person name="Iarovenko S."/>
            <person name="Subramanian E."/>
            <person name="Araus A.J."/>
            <person name="Petzold A."/>
            <person name="Susuki M."/>
            <person name="Suzuki K.-i.T."/>
            <person name="Hayashi T."/>
            <person name="Toyoda A."/>
            <person name="Oliveira C."/>
            <person name="Osipova E."/>
            <person name="Leigh N.D."/>
            <person name="Simon A."/>
            <person name="Yun M.H."/>
        </authorList>
    </citation>
    <scope>NUCLEOTIDE SEQUENCE</scope>
    <source>
        <strain evidence="2">20211129_DDA</strain>
        <tissue evidence="2">Liver</tissue>
    </source>
</reference>
<keyword evidence="3" id="KW-1185">Reference proteome</keyword>
<proteinExistence type="predicted"/>
<evidence type="ECO:0000313" key="3">
    <source>
        <dbReference type="Proteomes" id="UP001066276"/>
    </source>
</evidence>
<keyword evidence="1" id="KW-0472">Membrane</keyword>
<keyword evidence="1" id="KW-0812">Transmembrane</keyword>
<gene>
    <name evidence="2" type="ORF">NDU88_006900</name>
</gene>
<name>A0AAV7PMQ7_PLEWA</name>
<feature type="transmembrane region" description="Helical" evidence="1">
    <location>
        <begin position="73"/>
        <end position="96"/>
    </location>
</feature>
<sequence>MVGGGGRIGGNVVPRPPCGPWLPAAGCSWGWDGLAAALGAGAFPGAGLVCPAGYGGQWWRWPIGPRLRAGRRCFWSGCWVPLYFVELWTLVAAGWLPASLALR</sequence>
<dbReference type="AlphaFoldDB" id="A0AAV7PMQ7"/>
<evidence type="ECO:0000313" key="2">
    <source>
        <dbReference type="EMBL" id="KAJ1128522.1"/>
    </source>
</evidence>
<evidence type="ECO:0000256" key="1">
    <source>
        <dbReference type="SAM" id="Phobius"/>
    </source>
</evidence>